<proteinExistence type="predicted"/>
<keyword evidence="2" id="KW-1185">Reference proteome</keyword>
<dbReference type="InterPro" id="IPR017748">
    <property type="entry name" value="TagF"/>
</dbReference>
<dbReference type="InterPro" id="IPR038225">
    <property type="entry name" value="TagF_sf"/>
</dbReference>
<reference evidence="2" key="1">
    <citation type="journal article" date="2019" name="Int. J. Syst. Evol. Microbiol.">
        <title>The Global Catalogue of Microorganisms (GCM) 10K type strain sequencing project: providing services to taxonomists for standard genome sequencing and annotation.</title>
        <authorList>
            <consortium name="The Broad Institute Genomics Platform"/>
            <consortium name="The Broad Institute Genome Sequencing Center for Infectious Disease"/>
            <person name="Wu L."/>
            <person name="Ma J."/>
        </authorList>
    </citation>
    <scope>NUCLEOTIDE SEQUENCE [LARGE SCALE GENOMIC DNA]</scope>
    <source>
        <strain evidence="2">CGMCC 4.5798</strain>
    </source>
</reference>
<accession>A0ABW0RZ01</accession>
<dbReference type="Pfam" id="PF09867">
    <property type="entry name" value="TagF_N"/>
    <property type="match status" value="1"/>
</dbReference>
<comment type="caution">
    <text evidence="1">The sequence shown here is derived from an EMBL/GenBank/DDBJ whole genome shotgun (WGS) entry which is preliminary data.</text>
</comment>
<dbReference type="EMBL" id="JBHSMZ010000006">
    <property type="protein sequence ID" value="MFC5548775.1"/>
    <property type="molecule type" value="Genomic_DNA"/>
</dbReference>
<dbReference type="PIRSF" id="PIRSF029287">
    <property type="entry name" value="UCP029287"/>
    <property type="match status" value="1"/>
</dbReference>
<dbReference type="NCBIfam" id="TIGR03373">
    <property type="entry name" value="VI_minor_4"/>
    <property type="match status" value="1"/>
</dbReference>
<organism evidence="1 2">
    <name type="scientific">Massilia aerilata</name>
    <dbReference type="NCBI Taxonomy" id="453817"/>
    <lineage>
        <taxon>Bacteria</taxon>
        <taxon>Pseudomonadati</taxon>
        <taxon>Pseudomonadota</taxon>
        <taxon>Betaproteobacteria</taxon>
        <taxon>Burkholderiales</taxon>
        <taxon>Oxalobacteraceae</taxon>
        <taxon>Telluria group</taxon>
        <taxon>Massilia</taxon>
    </lineage>
</organism>
<gene>
    <name evidence="1" type="primary">tagF</name>
    <name evidence="1" type="ORF">ACFPO9_09640</name>
</gene>
<dbReference type="Proteomes" id="UP001596086">
    <property type="component" value="Unassembled WGS sequence"/>
</dbReference>
<protein>
    <submittedName>
        <fullName evidence="1">Type VI secretion system-associated protein TagF</fullName>
    </submittedName>
</protein>
<evidence type="ECO:0000313" key="2">
    <source>
        <dbReference type="Proteomes" id="UP001596086"/>
    </source>
</evidence>
<name>A0ABW0RZ01_9BURK</name>
<dbReference type="Gene3D" id="3.40.1730.10">
    <property type="entry name" value="pa0076 domain"/>
    <property type="match status" value="1"/>
</dbReference>
<evidence type="ECO:0000313" key="1">
    <source>
        <dbReference type="EMBL" id="MFC5548775.1"/>
    </source>
</evidence>
<dbReference type="RefSeq" id="WP_379769939.1">
    <property type="nucleotide sequence ID" value="NZ_JBHSMZ010000006.1"/>
</dbReference>
<sequence>MSSGLVGFFGKLPSHGDFVGRRLPPAVKDCFDRWLQAGLVRSKEDLGDEWLPVWLSSPIWRFVVAAGVCGEQAWAGVMMPSHDRVGRCFPLLLMAGIDGTPSMRACLTVHDGWFARLEALALSTLEEGFALDSFDAALLALMPFATALRPADGDAVPAPADADLAGRSAWWTIGSPLVTACLAMCGGLPPAAAFISLLDGRWTDRNCASVEVDALGAGLGLGLL</sequence>